<dbReference type="Pfam" id="PF01564">
    <property type="entry name" value="Spermine_synth"/>
    <property type="match status" value="1"/>
</dbReference>
<dbReference type="InterPro" id="IPR029063">
    <property type="entry name" value="SAM-dependent_MTases_sf"/>
</dbReference>
<dbReference type="EMBL" id="HBGH01007423">
    <property type="protein sequence ID" value="CAD9231933.1"/>
    <property type="molecule type" value="Transcribed_RNA"/>
</dbReference>
<dbReference type="CDD" id="cd02440">
    <property type="entry name" value="AdoMet_MTases"/>
    <property type="match status" value="1"/>
</dbReference>
<gene>
    <name evidence="1" type="ORF">CCAE0312_LOCUS4014</name>
</gene>
<sequence>MFVRMGGCFGWVMIPTWNDVVGFFGGDCRDRVSVQGRTKGGCVGRTRKLRCGGVVAGDGYMVADEMVSFVLSHFEAAELLRLRFNSGEFIENGCDREIAQRVVMGSFSVNLGRDLLSEVVVTSEGVQMGVGLNRTTVTWDDLARMAKKGKSGAFECFPDTAAVEPRRIATFSDATGRAASLLPVDGSGVPPTAVLAGFGMHRFKSNCDPLQDTLLKLSALDRNRQIHGRVLDICTGLGYTAIELARLSTVKSVHTIELDPGMVELQSRNPWSRELFVNPKIERVVADATDHIVSLNSMEFSSIIHDPPAQAMSGELYTTEFYEELFRVLRFKGKLYHYIGDPRSRESGRLYAGVIERLYQAGFSRVKRHDRAFGVTACR</sequence>
<organism evidence="1">
    <name type="scientific">Compsopogon caeruleus</name>
    <dbReference type="NCBI Taxonomy" id="31354"/>
    <lineage>
        <taxon>Eukaryota</taxon>
        <taxon>Rhodophyta</taxon>
        <taxon>Compsopogonophyceae</taxon>
        <taxon>Compsopogonales</taxon>
        <taxon>Compsopogonaceae</taxon>
        <taxon>Compsopogon</taxon>
    </lineage>
</organism>
<proteinExistence type="predicted"/>
<dbReference type="Gene3D" id="3.40.50.150">
    <property type="entry name" value="Vaccinia Virus protein VP39"/>
    <property type="match status" value="1"/>
</dbReference>
<reference evidence="1" key="1">
    <citation type="submission" date="2021-01" db="EMBL/GenBank/DDBJ databases">
        <authorList>
            <person name="Corre E."/>
            <person name="Pelletier E."/>
            <person name="Niang G."/>
            <person name="Scheremetjew M."/>
            <person name="Finn R."/>
            <person name="Kale V."/>
            <person name="Holt S."/>
            <person name="Cochrane G."/>
            <person name="Meng A."/>
            <person name="Brown T."/>
            <person name="Cohen L."/>
        </authorList>
    </citation>
    <scope>NUCLEOTIDE SEQUENCE</scope>
    <source>
        <strain evidence="1">SAG 36.94</strain>
    </source>
</reference>
<evidence type="ECO:0008006" key="2">
    <source>
        <dbReference type="Google" id="ProtNLM"/>
    </source>
</evidence>
<dbReference type="AlphaFoldDB" id="A0A7S1TCJ3"/>
<name>A0A7S1TCJ3_9RHOD</name>
<dbReference type="SUPFAM" id="SSF53335">
    <property type="entry name" value="S-adenosyl-L-methionine-dependent methyltransferases"/>
    <property type="match status" value="1"/>
</dbReference>
<protein>
    <recommendedName>
        <fullName evidence="2">Methyltransferase domain-containing protein</fullName>
    </recommendedName>
</protein>
<accession>A0A7S1TCJ3</accession>
<evidence type="ECO:0000313" key="1">
    <source>
        <dbReference type="EMBL" id="CAD9231933.1"/>
    </source>
</evidence>